<dbReference type="Gene3D" id="2.60.40.1120">
    <property type="entry name" value="Carboxypeptidase-like, regulatory domain"/>
    <property type="match status" value="1"/>
</dbReference>
<evidence type="ECO:0000313" key="2">
    <source>
        <dbReference type="EMBL" id="GGG74265.1"/>
    </source>
</evidence>
<dbReference type="Pfam" id="PF13620">
    <property type="entry name" value="CarboxypepD_reg"/>
    <property type="match status" value="1"/>
</dbReference>
<dbReference type="InterPro" id="IPR010917">
    <property type="entry name" value="TonB_rcpt_CS"/>
</dbReference>
<dbReference type="GO" id="GO:0030246">
    <property type="term" value="F:carbohydrate binding"/>
    <property type="evidence" value="ECO:0007669"/>
    <property type="project" value="InterPro"/>
</dbReference>
<dbReference type="RefSeq" id="WP_188553653.1">
    <property type="nucleotide sequence ID" value="NZ_BMGT01000002.1"/>
</dbReference>
<reference evidence="2" key="1">
    <citation type="journal article" date="2014" name="Int. J. Syst. Evol. Microbiol.">
        <title>Complete genome sequence of Corynebacterium casei LMG S-19264T (=DSM 44701T), isolated from a smear-ripened cheese.</title>
        <authorList>
            <consortium name="US DOE Joint Genome Institute (JGI-PGF)"/>
            <person name="Walter F."/>
            <person name="Albersmeier A."/>
            <person name="Kalinowski J."/>
            <person name="Ruckert C."/>
        </authorList>
    </citation>
    <scope>NUCLEOTIDE SEQUENCE</scope>
    <source>
        <strain evidence="2">CGMCC 1.12997</strain>
    </source>
</reference>
<dbReference type="PROSITE" id="PS01156">
    <property type="entry name" value="TONB_DEPENDENT_REC_2"/>
    <property type="match status" value="1"/>
</dbReference>
<dbReference type="AlphaFoldDB" id="A0A917HCN4"/>
<keyword evidence="3" id="KW-1185">Reference proteome</keyword>
<feature type="signal peptide" evidence="1">
    <location>
        <begin position="1"/>
        <end position="23"/>
    </location>
</feature>
<reference evidence="2" key="2">
    <citation type="submission" date="2020-09" db="EMBL/GenBank/DDBJ databases">
        <authorList>
            <person name="Sun Q."/>
            <person name="Zhou Y."/>
        </authorList>
    </citation>
    <scope>NUCLEOTIDE SEQUENCE</scope>
    <source>
        <strain evidence="2">CGMCC 1.12997</strain>
    </source>
</reference>
<name>A0A917HCN4_9BACT</name>
<dbReference type="Proteomes" id="UP000647241">
    <property type="component" value="Unassembled WGS sequence"/>
</dbReference>
<proteinExistence type="predicted"/>
<dbReference type="EMBL" id="BMGT01000002">
    <property type="protein sequence ID" value="GGG74265.1"/>
    <property type="molecule type" value="Genomic_DNA"/>
</dbReference>
<keyword evidence="1" id="KW-0732">Signal</keyword>
<protein>
    <recommendedName>
        <fullName evidence="4">Carboxypeptidase family protein</fullName>
    </recommendedName>
</protein>
<comment type="caution">
    <text evidence="2">The sequence shown here is derived from an EMBL/GenBank/DDBJ whole genome shotgun (WGS) entry which is preliminary data.</text>
</comment>
<gene>
    <name evidence="2" type="ORF">GCM10011585_16100</name>
</gene>
<evidence type="ECO:0000256" key="1">
    <source>
        <dbReference type="SAM" id="SignalP"/>
    </source>
</evidence>
<dbReference type="InterPro" id="IPR013784">
    <property type="entry name" value="Carb-bd-like_fold"/>
</dbReference>
<organism evidence="2 3">
    <name type="scientific">Edaphobacter dinghuensis</name>
    <dbReference type="NCBI Taxonomy" id="1560005"/>
    <lineage>
        <taxon>Bacteria</taxon>
        <taxon>Pseudomonadati</taxon>
        <taxon>Acidobacteriota</taxon>
        <taxon>Terriglobia</taxon>
        <taxon>Terriglobales</taxon>
        <taxon>Acidobacteriaceae</taxon>
        <taxon>Edaphobacter</taxon>
    </lineage>
</organism>
<evidence type="ECO:0008006" key="4">
    <source>
        <dbReference type="Google" id="ProtNLM"/>
    </source>
</evidence>
<evidence type="ECO:0000313" key="3">
    <source>
        <dbReference type="Proteomes" id="UP000647241"/>
    </source>
</evidence>
<dbReference type="SUPFAM" id="SSF49452">
    <property type="entry name" value="Starch-binding domain-like"/>
    <property type="match status" value="1"/>
</dbReference>
<feature type="chain" id="PRO_5037034133" description="Carboxypeptidase family protein" evidence="1">
    <location>
        <begin position="24"/>
        <end position="576"/>
    </location>
</feature>
<accession>A0A917HCN4</accession>
<sequence length="576" mass="61403">MQRSQVKIALLALMLSTASVCLAVGPGATVTGVVRDADGVAQMGALVQVLATDSALVETAFTDLNGRYIITRLIPGKYQVRASAALFMPTTRGDLRLRPGAQAVVNLTLNTIFDATTWLPAERRKADEPGDDWKWTLRSAVNRPILRMASDDGNVMTVSSSVTEESSKPSSRVRAAVSSGDGGFANGGIHNVITVDRVLDDGSGMVLRGDIGTGLGPSMGLPSMNLASGFERKHGFAGSTRLVASYQSHPEMVGSQNTPGLQTLQLASAEKMQIGDFADIEAGGVLYAIHTAGYLIASRPFLKVTTHPSESWTIGYRMATSRDLQSYAGLNTVQQEMPVAVTSQGRMRTESGLHHEFAIGRKLGPGLVQISYYLDSLNQVMVEGGGSLSPSDIAEVDESPIGGVLADQTTGSFRLLNAGYKTQGMNLMLSEPLTTNMWVALEYSTGAALTAKDEDVLTMEDMPTALKPMTSQTATLAIKGRVLRSGTSVRAAYRWQPARMVTAVNPYAAFSDQAYLSCYLRQAIKLGDMLPPGLEATVDVTNLLAQGYRPFLSADGKTLFLAQSPRALQAGLAFTF</sequence>